<dbReference type="PANTHER" id="PTHR20859">
    <property type="entry name" value="INTERFERON/INTERLEUKIN RECEPTOR"/>
    <property type="match status" value="1"/>
</dbReference>
<dbReference type="GO" id="GO:0005886">
    <property type="term" value="C:plasma membrane"/>
    <property type="evidence" value="ECO:0007669"/>
    <property type="project" value="TreeGrafter"/>
</dbReference>
<feature type="compositionally biased region" description="Gly residues" evidence="1">
    <location>
        <begin position="312"/>
        <end position="351"/>
    </location>
</feature>
<evidence type="ECO:0000313" key="7">
    <source>
        <dbReference type="Proteomes" id="UP000693946"/>
    </source>
</evidence>
<feature type="region of interest" description="Disordered" evidence="1">
    <location>
        <begin position="303"/>
        <end position="351"/>
    </location>
</feature>
<evidence type="ECO:0000313" key="5">
    <source>
        <dbReference type="EMBL" id="KAG7463284.1"/>
    </source>
</evidence>
<dbReference type="GO" id="GO:0004896">
    <property type="term" value="F:cytokine receptor activity"/>
    <property type="evidence" value="ECO:0007669"/>
    <property type="project" value="TreeGrafter"/>
</dbReference>
<reference evidence="6 7" key="1">
    <citation type="journal article" date="2021" name="Sci. Rep.">
        <title>Chromosome anchoring in Senegalese sole (Solea senegalensis) reveals sex-associated markers and genome rearrangements in flatfish.</title>
        <authorList>
            <person name="Guerrero-Cozar I."/>
            <person name="Gomez-Garrido J."/>
            <person name="Berbel C."/>
            <person name="Martinez-Blanch J.F."/>
            <person name="Alioto T."/>
            <person name="Claros M.G."/>
            <person name="Gagnaire P.A."/>
            <person name="Manchado M."/>
        </authorList>
    </citation>
    <scope>NUCLEOTIDE SEQUENCE [LARGE SCALE GENOMIC DNA]</scope>
    <source>
        <strain evidence="6">Sse05_10M</strain>
    </source>
</reference>
<feature type="domain" description="Fibronectin type-III" evidence="4">
    <location>
        <begin position="10"/>
        <end position="102"/>
    </location>
</feature>
<dbReference type="EMBL" id="JAGKHQ010000889">
    <property type="protein sequence ID" value="KAG7463284.1"/>
    <property type="molecule type" value="Genomic_DNA"/>
</dbReference>
<keyword evidence="2" id="KW-0812">Transmembrane</keyword>
<accession>A0AAV6PG09</accession>
<keyword evidence="3" id="KW-0732">Signal</keyword>
<evidence type="ECO:0000256" key="3">
    <source>
        <dbReference type="SAM" id="SignalP"/>
    </source>
</evidence>
<dbReference type="Proteomes" id="UP000693946">
    <property type="component" value="Unassembled WGS sequence"/>
</dbReference>
<dbReference type="InterPro" id="IPR050650">
    <property type="entry name" value="Type-II_Cytokine-TF_Rcpt"/>
</dbReference>
<proteinExistence type="predicted"/>
<evidence type="ECO:0000259" key="4">
    <source>
        <dbReference type="Pfam" id="PF01108"/>
    </source>
</evidence>
<feature type="chain" id="PRO_5044714934" evidence="3">
    <location>
        <begin position="19"/>
        <end position="426"/>
    </location>
</feature>
<protein>
    <submittedName>
        <fullName evidence="5">Interferon gamma receptor 1</fullName>
    </submittedName>
</protein>
<reference evidence="6" key="2">
    <citation type="submission" date="2021-03" db="EMBL/GenBank/DDBJ databases">
        <authorList>
            <person name="Guerrero-Cozar I."/>
            <person name="Gomez-Garrido J."/>
            <person name="Berbel C."/>
            <person name="Martinez-Blanch J.F."/>
            <person name="Alioto T."/>
            <person name="Claros M.G."/>
            <person name="Gagnaire P.A."/>
            <person name="Manchado M."/>
        </authorList>
    </citation>
    <scope>NUCLEOTIDE SEQUENCE</scope>
    <source>
        <strain evidence="6">Sse05_10M</strain>
        <tissue evidence="6">Blood</tissue>
    </source>
</reference>
<keyword evidence="2" id="KW-1133">Transmembrane helix</keyword>
<comment type="caution">
    <text evidence="6">The sequence shown here is derived from an EMBL/GenBank/DDBJ whole genome shotgun (WGS) entry which is preliminary data.</text>
</comment>
<keyword evidence="2" id="KW-0472">Membrane</keyword>
<organism evidence="6 7">
    <name type="scientific">Solea senegalensis</name>
    <name type="common">Senegalese sole</name>
    <dbReference type="NCBI Taxonomy" id="28829"/>
    <lineage>
        <taxon>Eukaryota</taxon>
        <taxon>Metazoa</taxon>
        <taxon>Chordata</taxon>
        <taxon>Craniata</taxon>
        <taxon>Vertebrata</taxon>
        <taxon>Euteleostomi</taxon>
        <taxon>Actinopterygii</taxon>
        <taxon>Neopterygii</taxon>
        <taxon>Teleostei</taxon>
        <taxon>Neoteleostei</taxon>
        <taxon>Acanthomorphata</taxon>
        <taxon>Carangaria</taxon>
        <taxon>Pleuronectiformes</taxon>
        <taxon>Pleuronectoidei</taxon>
        <taxon>Soleidae</taxon>
        <taxon>Solea</taxon>
    </lineage>
</organism>
<dbReference type="InterPro" id="IPR003961">
    <property type="entry name" value="FN3_dom"/>
</dbReference>
<keyword evidence="7" id="KW-1185">Reference proteome</keyword>
<name>A0AAV6PG09_SOLSE</name>
<evidence type="ECO:0000313" key="6">
    <source>
        <dbReference type="EMBL" id="KAG7463286.1"/>
    </source>
</evidence>
<dbReference type="AlphaFoldDB" id="A0AAV6PG09"/>
<feature type="compositionally biased region" description="Basic and acidic residues" evidence="1">
    <location>
        <begin position="414"/>
        <end position="426"/>
    </location>
</feature>
<dbReference type="EMBL" id="JAGKHQ010000889">
    <property type="protein sequence ID" value="KAG7463286.1"/>
    <property type="molecule type" value="Genomic_DNA"/>
</dbReference>
<dbReference type="Pfam" id="PF01108">
    <property type="entry name" value="Tissue_fac"/>
    <property type="match status" value="1"/>
</dbReference>
<feature type="transmembrane region" description="Helical" evidence="2">
    <location>
        <begin position="232"/>
        <end position="256"/>
    </location>
</feature>
<gene>
    <name evidence="6" type="ORF">JOB18_042197</name>
</gene>
<keyword evidence="5" id="KW-0675">Receptor</keyword>
<evidence type="ECO:0000256" key="1">
    <source>
        <dbReference type="SAM" id="MobiDB-lite"/>
    </source>
</evidence>
<evidence type="ECO:0000256" key="2">
    <source>
        <dbReference type="SAM" id="Phobius"/>
    </source>
</evidence>
<feature type="region of interest" description="Disordered" evidence="1">
    <location>
        <begin position="399"/>
        <end position="426"/>
    </location>
</feature>
<sequence>MRLDAASTALLFLSAASAVIVPPPTNVSVFCTNLHVTVRWTYSDKQPQTRFHVRIQGSDGAGSENETTEHEYDLTHYIWQSDLHYMGFMYVTVTAVQGGERSLSVNTPSFTFNGLKKAHVTCALDFPPVNVAAEEAATAVTFHNPFHFYTELRNSKRNGDAFIEFTVVSDQGALAHTVCRSTQIVCRYDLSVSDDVEKCVTLRGRLDYGNNVEYVLFKETERICAHTPGSHIVVTTVLLVVLVLVVLIVSISIYAVKAWSLKPFPKPTLPVPVLTNPDRGRHFFPVTGEEFHRVTVLIHGSRSPSLCSEGGDCQGGGSGDAGRGGGSGDAGGGGGSGDTGGGGSADAGGGVYLQPPPFASLYTDGRLLEDSSQDLEAVGLMSTGHGTDDDSVKTECFCMEEEEGEEPNAEPLPEDNRSHYDRPHIL</sequence>
<dbReference type="PANTHER" id="PTHR20859:SF87">
    <property type="entry name" value="CYTOKINE RECEPTOR FAMILY MEMBER B13-RELATED"/>
    <property type="match status" value="1"/>
</dbReference>
<feature type="compositionally biased region" description="Acidic residues" evidence="1">
    <location>
        <begin position="399"/>
        <end position="408"/>
    </location>
</feature>
<feature type="signal peptide" evidence="3">
    <location>
        <begin position="1"/>
        <end position="18"/>
    </location>
</feature>